<evidence type="ECO:0000256" key="1">
    <source>
        <dbReference type="SAM" id="MobiDB-lite"/>
    </source>
</evidence>
<name>A0ABR1Y913_9PEZI</name>
<feature type="region of interest" description="Disordered" evidence="1">
    <location>
        <begin position="202"/>
        <end position="271"/>
    </location>
</feature>
<evidence type="ECO:0000313" key="3">
    <source>
        <dbReference type="Proteomes" id="UP001456524"/>
    </source>
</evidence>
<evidence type="ECO:0008006" key="4">
    <source>
        <dbReference type="Google" id="ProtNLM"/>
    </source>
</evidence>
<sequence length="271" mass="31122">MTCQQNPALHASFHICPTLQKHHPNHPLRIQRAIMARAKNNRTFQKRVKRTEVSKENRDAGCFGAEEDGDTTAQTVKKPAKKNAVCRDYDFEDGDDQMWHAKWCLDSWCKPGSKTLLLFQWDCQDEPTWEPYEGHNEDSCLAADFFHWVSDSPRPAGWKPPTGWSVPDTRPPIEWFEAKEAARREWPQLWQPETLETKLRSLEPRGRQQKAPVRARPAGNMKIKAHGAKKVLVRDSRRSTTSSPTVDSLDERPSLSEIESTWGLRKGKGRS</sequence>
<protein>
    <recommendedName>
        <fullName evidence="4">Chromo domain-containing protein</fullName>
    </recommendedName>
</protein>
<organism evidence="2 3">
    <name type="scientific">Phyllosticta citrichinensis</name>
    <dbReference type="NCBI Taxonomy" id="1130410"/>
    <lineage>
        <taxon>Eukaryota</taxon>
        <taxon>Fungi</taxon>
        <taxon>Dikarya</taxon>
        <taxon>Ascomycota</taxon>
        <taxon>Pezizomycotina</taxon>
        <taxon>Dothideomycetes</taxon>
        <taxon>Dothideomycetes incertae sedis</taxon>
        <taxon>Botryosphaeriales</taxon>
        <taxon>Phyllostictaceae</taxon>
        <taxon>Phyllosticta</taxon>
    </lineage>
</organism>
<reference evidence="2 3" key="1">
    <citation type="journal article" date="2022" name="G3 (Bethesda)">
        <title>Enemy or ally: a genomic approach to elucidate the lifestyle of Phyllosticta citrichinaensis.</title>
        <authorList>
            <person name="Buijs V.A."/>
            <person name="Groenewald J.Z."/>
            <person name="Haridas S."/>
            <person name="LaButti K.M."/>
            <person name="Lipzen A."/>
            <person name="Martin F.M."/>
            <person name="Barry K."/>
            <person name="Grigoriev I.V."/>
            <person name="Crous P.W."/>
            <person name="Seidl M.F."/>
        </authorList>
    </citation>
    <scope>NUCLEOTIDE SEQUENCE [LARGE SCALE GENOMIC DNA]</scope>
    <source>
        <strain evidence="2 3">CBS 129764</strain>
    </source>
</reference>
<comment type="caution">
    <text evidence="2">The sequence shown here is derived from an EMBL/GenBank/DDBJ whole genome shotgun (WGS) entry which is preliminary data.</text>
</comment>
<dbReference type="EMBL" id="JBBWUH010000001">
    <property type="protein sequence ID" value="KAK8178081.1"/>
    <property type="molecule type" value="Genomic_DNA"/>
</dbReference>
<keyword evidence="3" id="KW-1185">Reference proteome</keyword>
<dbReference type="Proteomes" id="UP001456524">
    <property type="component" value="Unassembled WGS sequence"/>
</dbReference>
<proteinExistence type="predicted"/>
<evidence type="ECO:0000313" key="2">
    <source>
        <dbReference type="EMBL" id="KAK8178081.1"/>
    </source>
</evidence>
<gene>
    <name evidence="2" type="ORF">IWX90DRAFT_41762</name>
</gene>
<accession>A0ABR1Y913</accession>